<evidence type="ECO:0000313" key="2">
    <source>
        <dbReference type="EMBL" id="OKL62827.1"/>
    </source>
</evidence>
<feature type="region of interest" description="Disordered" evidence="1">
    <location>
        <begin position="208"/>
        <end position="383"/>
    </location>
</feature>
<accession>A0A1Q5QA53</accession>
<sequence length="548" mass="59733">MAADEYNTMSATLRFPFQASLDGSSLVETNGDFYYGHGTAHVVAELPAETPPEEPVTEEAEQSEPEAEAATMADLDEEQQHYNQQPPAVYQTPRWDSLLNDQGPQVTTSRPVSLLPHRIDTSDQQRFATEHEMTAEQTEDEGLYCESPTSTIEPPAPSKVELLAQRGAPPRFYSTPIVDGDPSSTPVALYGLEQPSEHIVRSKKLVSPLRSRTYYSTAPIRPSSRHGPSPFSSTLRPGIPEAPEPLESSSKRISVMLRRASQHLTQSTYIPSRVDRPGVDSTGSSTNSTIRSMATTFAPGDEYTTPASSTAASPTLEATPPPDEKPSPSADTTDHHIQDNQPDVAVSSPPSLPPSPPRPIRRKTTSAMSYVSDSASVSGESSRRMSIFNLRFRKPSPMSQHSFTRSNETLSTIRAAGEDAQHANTFPLPPAAPTRSPSKPMPYSPDSFISPHGRTQYRTTPLPDDDTTTNNSIASPNPIRPHTSYIPATASSSNTTSRSIRNFSKPRNFESATQSQPSGHGHSEKSEKQKRTAAHRATKFLARVFISD</sequence>
<dbReference type="RefSeq" id="XP_020122948.1">
    <property type="nucleotide sequence ID" value="XM_020261399.1"/>
</dbReference>
<gene>
    <name evidence="2" type="ORF">UA08_01706</name>
</gene>
<evidence type="ECO:0000256" key="1">
    <source>
        <dbReference type="SAM" id="MobiDB-lite"/>
    </source>
</evidence>
<proteinExistence type="predicted"/>
<dbReference type="Proteomes" id="UP000214365">
    <property type="component" value="Unassembled WGS sequence"/>
</dbReference>
<feature type="compositionally biased region" description="Basic and acidic residues" evidence="1">
    <location>
        <begin position="117"/>
        <end position="134"/>
    </location>
</feature>
<feature type="region of interest" description="Disordered" evidence="1">
    <location>
        <begin position="448"/>
        <end position="536"/>
    </location>
</feature>
<comment type="caution">
    <text evidence="2">The sequence shown here is derived from an EMBL/GenBank/DDBJ whole genome shotgun (WGS) entry which is preliminary data.</text>
</comment>
<feature type="compositionally biased region" description="Low complexity" evidence="1">
    <location>
        <begin position="304"/>
        <end position="318"/>
    </location>
</feature>
<organism evidence="2 3">
    <name type="scientific">Talaromyces atroroseus</name>
    <dbReference type="NCBI Taxonomy" id="1441469"/>
    <lineage>
        <taxon>Eukaryota</taxon>
        <taxon>Fungi</taxon>
        <taxon>Dikarya</taxon>
        <taxon>Ascomycota</taxon>
        <taxon>Pezizomycotina</taxon>
        <taxon>Eurotiomycetes</taxon>
        <taxon>Eurotiomycetidae</taxon>
        <taxon>Eurotiales</taxon>
        <taxon>Trichocomaceae</taxon>
        <taxon>Talaromyces</taxon>
        <taxon>Talaromyces sect. Trachyspermi</taxon>
    </lineage>
</organism>
<dbReference type="AlphaFoldDB" id="A0A1Q5QA53"/>
<name>A0A1Q5QA53_TALAT</name>
<feature type="compositionally biased region" description="Polar residues" evidence="1">
    <location>
        <begin position="281"/>
        <end position="295"/>
    </location>
</feature>
<protein>
    <submittedName>
        <fullName evidence="2">Uncharacterized protein</fullName>
    </submittedName>
</protein>
<feature type="compositionally biased region" description="Low complexity" evidence="1">
    <location>
        <begin position="491"/>
        <end position="503"/>
    </location>
</feature>
<feature type="compositionally biased region" description="Basic and acidic residues" evidence="1">
    <location>
        <begin position="322"/>
        <end position="338"/>
    </location>
</feature>
<dbReference type="OrthoDB" id="4227585at2759"/>
<evidence type="ECO:0000313" key="3">
    <source>
        <dbReference type="Proteomes" id="UP000214365"/>
    </source>
</evidence>
<feature type="compositionally biased region" description="Low complexity" evidence="1">
    <location>
        <begin position="366"/>
        <end position="383"/>
    </location>
</feature>
<dbReference type="GeneID" id="31001461"/>
<reference evidence="2 3" key="1">
    <citation type="submission" date="2015-06" db="EMBL/GenBank/DDBJ databases">
        <title>Talaromyces atroroseus IBT 11181 draft genome.</title>
        <authorList>
            <person name="Rasmussen K.B."/>
            <person name="Rasmussen S."/>
            <person name="Petersen B."/>
            <person name="Sicheritz-Ponten T."/>
            <person name="Mortensen U.H."/>
            <person name="Thrane U."/>
        </authorList>
    </citation>
    <scope>NUCLEOTIDE SEQUENCE [LARGE SCALE GENOMIC DNA]</scope>
    <source>
        <strain evidence="2 3">IBT 11181</strain>
    </source>
</reference>
<feature type="compositionally biased region" description="Polar residues" evidence="1">
    <location>
        <begin position="99"/>
        <end position="111"/>
    </location>
</feature>
<dbReference type="EMBL" id="LFMY01000002">
    <property type="protein sequence ID" value="OKL62827.1"/>
    <property type="molecule type" value="Genomic_DNA"/>
</dbReference>
<feature type="region of interest" description="Disordered" evidence="1">
    <location>
        <begin position="47"/>
        <end position="158"/>
    </location>
</feature>
<keyword evidence="3" id="KW-1185">Reference proteome</keyword>
<feature type="compositionally biased region" description="Basic and acidic residues" evidence="1">
    <location>
        <begin position="521"/>
        <end position="530"/>
    </location>
</feature>
<feature type="compositionally biased region" description="Acidic residues" evidence="1">
    <location>
        <begin position="51"/>
        <end position="67"/>
    </location>
</feature>